<feature type="coiled-coil region" evidence="5">
    <location>
        <begin position="2562"/>
        <end position="2596"/>
    </location>
</feature>
<proteinExistence type="predicted"/>
<dbReference type="PANTHER" id="PTHR18861:SF0">
    <property type="entry name" value="BRUCHPILOT, ISOFORM J"/>
    <property type="match status" value="1"/>
</dbReference>
<evidence type="ECO:0000256" key="2">
    <source>
        <dbReference type="ARBA" id="ARBA00022490"/>
    </source>
</evidence>
<feature type="coiled-coil region" evidence="5">
    <location>
        <begin position="1082"/>
        <end position="2060"/>
    </location>
</feature>
<feature type="region of interest" description="Disordered" evidence="6">
    <location>
        <begin position="3690"/>
        <end position="3740"/>
    </location>
</feature>
<reference evidence="7" key="1">
    <citation type="submission" date="2021-01" db="EMBL/GenBank/DDBJ databases">
        <authorList>
            <consortium name="Genoscope - CEA"/>
            <person name="William W."/>
        </authorList>
    </citation>
    <scope>NUCLEOTIDE SEQUENCE</scope>
</reference>
<dbReference type="PANTHER" id="PTHR18861">
    <property type="entry name" value="ELKS/RAB6-INTERACTING/CAST PROTEIN"/>
    <property type="match status" value="1"/>
</dbReference>
<feature type="coiled-coil region" evidence="5">
    <location>
        <begin position="2960"/>
        <end position="2994"/>
    </location>
</feature>
<feature type="region of interest" description="Disordered" evidence="6">
    <location>
        <begin position="2101"/>
        <end position="2125"/>
    </location>
</feature>
<sequence length="3801" mass="448890">MRGQNQPYYQLCSPQRAPQRIQVTTQQPSQNDKLISLKCEKVLMGFEIQRQNQIIKELEENKNQLEQQIKTYKDEQKILLLEISNLNQEMNKAQEQEKKHREQLNSYIRNQPQLDNQMKIDLSGEYEKLKEENQYLESKISYLLSINQLENKQDISSIKKLNLDQSEAYNHIPVNIQKLLEQLQNNIQNYKQGNSIQTKYLNSISILKELIKSQISYLTKQDNFNKEVDYQQLEIYLTTINQDIDELKAYETPKAVRRILNNQSPQLGRSCSQGLSSDEVFSKIIGHIEHLQQAASNIPTILKQISLLNSLVRLKNDDLKLISNNNKLKQSPTRFSIALTPVKYLSPIRISPLKIQPFIMNMSAPQKVSIIQSNIHDSHQTNQRQNVIDSFPIQQRDEFQNVLNSFRDNQDKINQLEFEKLQLQEQVKLLRQKYDQLIENQIQQPQDQNLRQLESLDAENLILKRQNIDLKQQVKELIDDRIKLQQQYDISKNQYQEILNQLHQEKKPEDYKKQIVLQQEQIHNLENEKLMKNDEFKILMEENDTLKKNQIQLQDQIIELLKQLNQQNIQQFDERDVESIDEQQEDRLKQMNILQTENIILKDQLAEVEQQRQDDLKSFKSIIGNGADQQCIADLVTQKQKLQSDQRQQLIQINKLQQELIEQQNENNQLKQQFKEIKEQKQFKDPKDASQQTQNELDQLKKEQIKLKDELLQTQQKLNEQLQQQIQKPQGTEQQIQFQTDPEKVLQISSLQAECVNLKKQIQDVEQQRKDDLKSFEKMLGEGVNESQVIGLTSDKQQLQSDLRQLQNKCDQLQQEQIALQNQLLQKNKQIVDLQDETKQNEKEEKIREKDNEIKLLEQQNLTPGGQKEKILQQTKEIHDQQEVINELQQKVETEVPQLQGQLTEAQEKLKDAQKDAELWNKKYHELLESKQTQVQNILAPEDIEKLTSEEAKNALTQLNKQYSDKAQENRELEMVVQHLRQDLDSSQEKLQQQVKEAQQEKAVQEQQTQLLNNQLKDLVAKDEAQRAEILDLKNKVDQENADFWKKQYQQLAEKQPEISSTQAGDLQEQQVAQQEGEVKPREGLNEEVELLKIKLEKLNDLQKENEELKAQQILIQDELLQTQQKLNEQLQQQIQKPQGTEQQIQFQTDPEKVLQISSLQAECVNLKKQIQDVEQQRKDDLKSFEKMLGEGVNESQVIGLTSDKQQLQSDLRQLQNKCDQLQQEQIALQNQLLQKNKQIVDLQDETKQNEKEEKIREKDNEIKLLEQQVQTAKDQYQELLDLQQQNLTPGGQKEKILQQTKEIHDQQEVINELQQKVETEIPQLKQLLCEAEEKFKVAQNQADLWNKNYKDLQEAKQEQIDDYVKQDEIQSYTLDQAKDTLLKLNEELKKQKQINNEQLQVNENLQKQLKDPKDATQQTQNELDQLKKEQIKLKDELLQTQQKLNEQLQQQIQKPQGVEQQIQFQTDPEKVLQISSLQAECVNLKKQIQDVEQQRKDDLKSFEKMLGEGVNESQVIGLTSDKQQLQSDLRQLQNKCDQLQQEQIALQNQLLQKNKQIVDLQDETKQNEKEEKIREKDNEIKLLEQQVQTAKDQYQELLDLQQQNLTPGGQKEKILQQTKEIHDQQEVINELQQKVETEIPQLKQLLCEAEEKFKVAQNQADLWNKNYKDLQEAKQEQIDDYVKQDEIQSYTLDQAKDTLLKLNEELKKQKQINNEQLQVNENLQKQLKDPKDATQQTQNELDQLKKEQIKLKDELLQTQQKLNEQLQQQIQKPQGTEQQIQFQTDPEKVLQISSLQAECVNLKKQIQDVEQQRKDDLKSFEKMLGEGVNESQVIGLTSDKQQLQSDLRQLQNKCDQLQQEQIALQNQLLQKNKQIVDLQDETKQNEKEEKIREKDNEIKLLEQQNLTPGGQKEKILQQTKEIHDQQEVINELQQKVETEVPQLQGQLTEAQEKLKDAQKDAELWNKKYHELLESKQTQVQNILAPEDIEKLTSEEAKNALTQLNKQYSDKAQENRELEMVVQHLRQDLDSSQEKLQQQVKEAQQEKAVQEQQTQLLNNQLKDLVAKDEAQRAEILDLKNKVDQENADFWKKQYQQLAEKQPEISSTQAGDLQEQQVAQQEGEVKPREGLNEEVELLKIKLEKLNDLQKENEELKAQQILIQDELLQTQQKLNEQLQQQIQKPQGTEQQIQFQTDPEKVLQISSLQAECVNLKKQIQDVEQQRKDDLKSFEKMLGEGVNESQVIGLTSDKQQLQSDLRQLQNKCDQLQQEQIALQNQLLQKNKQIVDLQDETKQNEKEEKIREKDNEIKLLEQQVQTAKDQYQELLDLQQQNLTPGGQKEKILQQTKEIHDQQEVINELQQKVETEVPQLQGQLTEAQEKLKDAQKDAELWNKKYHELLESKQTQVQNILAPEDIEKLTSEEAKNALTQLNKQYSDKAQENRELEQNSKEQALALFQKQQEIESLQIKLDQITECSNIQKQQLQSTTDDYTSQIDLLKQQISDLKSQIDQNNAAFWKQSYYSLLEETKQINQNVPQQDIQQKEEQISDNQSVINAQKPQEEQQLLKQQYEELTQIKLQLQQELIIAQNRISQLLNDQIEKPAFQEEGISFSTDPQKALLLSQLEQKNLQLSQQISEIEQLRKDDLQKFKDMIGNGVNESTVVTLMQEKQALQSQIIKLKTQIDQNQQEQIAISNQLISKTSQLVELQESLKNDVSQQKIKQLQDENNLLQQELSKAKKSYQELLELQSENLTPNGQREKILTQQKQIHDLEEQSLISQQKNENEVSSLVGELSEVKQKLKDSLTDSQLWNKKYHELLENRQNLPTLEIEDLQKQLLESQQDTEKEREKYNNLLQEQYQQLSPTSAQAKLLLAIDQINQLKQQLEKNQAQEIYQEPQQQIDNLQEEIENLRKKIENLEKINQISNEQIEYLKGQLQKKEMNQPSQQFATDNQELLSIQEQNIIFQSQINQKQKELKEAENLIQQQQQKILDAQNDQQKVEFWKKQYTDLLSEKYPQEKSKQIQEQKEQQVSEEPALQENLQTQQLENQIHQLQLDKANLSQQLIEYQNKANTALQPKQQQEFINSRQIEQIQSLEKQIDELKKENRDIIEQMRTALNGSDQQKQIADLLEINSSLKLNNAKLLIDLEIDQKELIRQQQQVQLLNNTINDLQDPTVAENTRLRVSDLEKQIDLIGQQVDFWKLKYQQVLSEYSQQLSPTSVQNKMLEQTKLIHDQEEALMLLQKTKDQSKLESDSEINNLKLQIKDLQEESLILKKKLQDYQNQTQQLSIQRVISQGENELQVQYWKDKYQEALEALYKDPEHVQEILKQKEEVAQTLYFDKDSQSIHDFESDLIEKLRSENQTFQGEVTFYKKRVYELEQQQKIEPSQQDTVQSRQYQISQLEKDLQKAMSNCAYWEQKYNEIAQQSIKIETQKYGGDPTQTATFWRQKYDQVELNRQQLIQVIADKEEQLELNMQSFQQILKDELKEELTKIRTQEREKIEQQFQQNYPQSESILIQKLKDSHEIEKEQLIQEFLRRIDQLLQSNVQKYPEGENWKELILRYEKQRQNELYELRQHLEILQRSQISTKDIEFYAERRAYENTINELRARISQEDPQELYDTIEYQRKVILDYENQISFLQNERTNLEMHIMQLNQQIDQLKDNISKFQIQQDHRKRQRAEVLEAIEEMKRERAADRDSFKSPYRQMRQSQRRTSWDRYPKDFLRPSNIQQPSPYQHQSSPMHKIPFQQSQFISPKQENRDINLKLQELDEVKYKYQSALNNILQLETQVIEKLQQDDLQIE</sequence>
<feature type="coiled-coil region" evidence="5">
    <location>
        <begin position="2620"/>
        <end position="2688"/>
    </location>
</feature>
<feature type="compositionally biased region" description="Low complexity" evidence="6">
    <location>
        <begin position="2108"/>
        <end position="2121"/>
    </location>
</feature>
<evidence type="ECO:0000256" key="1">
    <source>
        <dbReference type="ARBA" id="ARBA00004245"/>
    </source>
</evidence>
<evidence type="ECO:0000313" key="7">
    <source>
        <dbReference type="EMBL" id="CAD8063341.1"/>
    </source>
</evidence>
<feature type="compositionally biased region" description="Low complexity" evidence="6">
    <location>
        <begin position="3729"/>
        <end position="3740"/>
    </location>
</feature>
<keyword evidence="4" id="KW-0206">Cytoskeleton</keyword>
<evidence type="ECO:0000256" key="5">
    <source>
        <dbReference type="SAM" id="Coils"/>
    </source>
</evidence>
<feature type="coiled-coil region" evidence="5">
    <location>
        <begin position="3034"/>
        <end position="3117"/>
    </location>
</feature>
<feature type="compositionally biased region" description="Low complexity" evidence="6">
    <location>
        <begin position="1063"/>
        <end position="1076"/>
    </location>
</feature>
<comment type="subcellular location">
    <subcellularLocation>
        <location evidence="1">Cytoplasm</location>
        <location evidence="1">Cytoskeleton</location>
    </subcellularLocation>
</comment>
<feature type="coiled-coil region" evidence="5">
    <location>
        <begin position="406"/>
        <end position="563"/>
    </location>
</feature>
<feature type="coiled-coil region" evidence="5">
    <location>
        <begin position="48"/>
        <end position="139"/>
    </location>
</feature>
<dbReference type="GO" id="GO:0005856">
    <property type="term" value="C:cytoskeleton"/>
    <property type="evidence" value="ECO:0007669"/>
    <property type="project" value="UniProtKB-SubCell"/>
</dbReference>
<comment type="caution">
    <text evidence="7">The sequence shown here is derived from an EMBL/GenBank/DDBJ whole genome shotgun (WGS) entry which is preliminary data.</text>
</comment>
<name>A0A8S1LAG0_PARPR</name>
<keyword evidence="2" id="KW-0963">Cytoplasm</keyword>
<feature type="coiled-coil region" evidence="5">
    <location>
        <begin position="3449"/>
        <end position="3502"/>
    </location>
</feature>
<organism evidence="7 8">
    <name type="scientific">Paramecium primaurelia</name>
    <dbReference type="NCBI Taxonomy" id="5886"/>
    <lineage>
        <taxon>Eukaryota</taxon>
        <taxon>Sar</taxon>
        <taxon>Alveolata</taxon>
        <taxon>Ciliophora</taxon>
        <taxon>Intramacronucleata</taxon>
        <taxon>Oligohymenophorea</taxon>
        <taxon>Peniculida</taxon>
        <taxon>Parameciidae</taxon>
        <taxon>Paramecium</taxon>
    </lineage>
</organism>
<accession>A0A8S1LAG0</accession>
<protein>
    <submittedName>
        <fullName evidence="7">Uncharacterized protein</fullName>
    </submittedName>
</protein>
<gene>
    <name evidence="7" type="ORF">PPRIM_AZ9-3.1.T0340272</name>
</gene>
<keyword evidence="8" id="KW-1185">Reference proteome</keyword>
<feature type="coiled-coil region" evidence="5">
    <location>
        <begin position="3248"/>
        <end position="3282"/>
    </location>
</feature>
<evidence type="ECO:0000256" key="6">
    <source>
        <dbReference type="SAM" id="MobiDB-lite"/>
    </source>
</evidence>
<keyword evidence="3 5" id="KW-0175">Coiled coil</keyword>
<dbReference type="OMA" id="RTNAAME"/>
<evidence type="ECO:0000256" key="4">
    <source>
        <dbReference type="ARBA" id="ARBA00023212"/>
    </source>
</evidence>
<feature type="compositionally biased region" description="Basic and acidic residues" evidence="6">
    <location>
        <begin position="3690"/>
        <end position="3699"/>
    </location>
</feature>
<feature type="compositionally biased region" description="Basic and acidic residues" evidence="6">
    <location>
        <begin position="3713"/>
        <end position="3723"/>
    </location>
</feature>
<feature type="coiled-coil region" evidence="5">
    <location>
        <begin position="2127"/>
        <end position="2447"/>
    </location>
</feature>
<dbReference type="Proteomes" id="UP000688137">
    <property type="component" value="Unassembled WGS sequence"/>
</dbReference>
<feature type="region of interest" description="Disordered" evidence="6">
    <location>
        <begin position="1056"/>
        <end position="1080"/>
    </location>
</feature>
<feature type="coiled-coil region" evidence="5">
    <location>
        <begin position="639"/>
        <end position="1015"/>
    </location>
</feature>
<feature type="coiled-coil region" evidence="5">
    <location>
        <begin position="2828"/>
        <end position="2933"/>
    </location>
</feature>
<dbReference type="EMBL" id="CAJJDM010000033">
    <property type="protein sequence ID" value="CAD8063341.1"/>
    <property type="molecule type" value="Genomic_DNA"/>
</dbReference>
<feature type="coiled-coil region" evidence="5">
    <location>
        <begin position="2712"/>
        <end position="2749"/>
    </location>
</feature>
<evidence type="ECO:0000256" key="3">
    <source>
        <dbReference type="ARBA" id="ARBA00023054"/>
    </source>
</evidence>
<evidence type="ECO:0000313" key="8">
    <source>
        <dbReference type="Proteomes" id="UP000688137"/>
    </source>
</evidence>
<feature type="coiled-coil region" evidence="5">
    <location>
        <begin position="2480"/>
        <end position="2514"/>
    </location>
</feature>